<evidence type="ECO:0000256" key="1">
    <source>
        <dbReference type="SAM" id="MobiDB-lite"/>
    </source>
</evidence>
<feature type="region of interest" description="Disordered" evidence="1">
    <location>
        <begin position="139"/>
        <end position="207"/>
    </location>
</feature>
<protein>
    <submittedName>
        <fullName evidence="2">Uncharacterized protein</fullName>
    </submittedName>
</protein>
<feature type="compositionally biased region" description="Basic and acidic residues" evidence="1">
    <location>
        <begin position="162"/>
        <end position="180"/>
    </location>
</feature>
<dbReference type="RefSeq" id="XP_018272630.1">
    <property type="nucleotide sequence ID" value="XM_018414135.1"/>
</dbReference>
<evidence type="ECO:0000313" key="2">
    <source>
        <dbReference type="EMBL" id="KPV76581.1"/>
    </source>
</evidence>
<gene>
    <name evidence="2" type="ORF">RHOBADRAFT_42923</name>
</gene>
<dbReference type="Proteomes" id="UP000053890">
    <property type="component" value="Unassembled WGS sequence"/>
</dbReference>
<keyword evidence="3" id="KW-1185">Reference proteome</keyword>
<proteinExistence type="predicted"/>
<accession>A0A194SB06</accession>
<name>A0A194SB06_RHOGW</name>
<dbReference type="AlphaFoldDB" id="A0A194SB06"/>
<sequence length="230" mass="25476">MRPASHELRQDAPADRPPSALQFEAAVRAAAGRVRAALARVAPEHDEVARDSKGRVDWWEGDLLGEAVVREYAELPRSWQKKQVLDNLNAAAEHMAHTAQLGVVQPPARIDIFHTHSLAHPPLWLEPLVPAASLPRPPRVHALRGSSQPPRAPLPRPLSDALRVRGPDEQREYLEQRERDSDEEDPGVGASRSGSPRPTYELGGRRLDRRIGLRTAARYGIDPAAFARGY</sequence>
<evidence type="ECO:0000313" key="3">
    <source>
        <dbReference type="Proteomes" id="UP000053890"/>
    </source>
</evidence>
<reference evidence="2 3" key="1">
    <citation type="journal article" date="2015" name="Front. Microbiol.">
        <title>Genome sequence of the plant growth promoting endophytic yeast Rhodotorula graminis WP1.</title>
        <authorList>
            <person name="Firrincieli A."/>
            <person name="Otillar R."/>
            <person name="Salamov A."/>
            <person name="Schmutz J."/>
            <person name="Khan Z."/>
            <person name="Redman R.S."/>
            <person name="Fleck N.D."/>
            <person name="Lindquist E."/>
            <person name="Grigoriev I.V."/>
            <person name="Doty S.L."/>
        </authorList>
    </citation>
    <scope>NUCLEOTIDE SEQUENCE [LARGE SCALE GENOMIC DNA]</scope>
    <source>
        <strain evidence="2 3">WP1</strain>
    </source>
</reference>
<dbReference type="GeneID" id="28974583"/>
<organism evidence="2 3">
    <name type="scientific">Rhodotorula graminis (strain WP1)</name>
    <dbReference type="NCBI Taxonomy" id="578459"/>
    <lineage>
        <taxon>Eukaryota</taxon>
        <taxon>Fungi</taxon>
        <taxon>Dikarya</taxon>
        <taxon>Basidiomycota</taxon>
        <taxon>Pucciniomycotina</taxon>
        <taxon>Microbotryomycetes</taxon>
        <taxon>Sporidiobolales</taxon>
        <taxon>Sporidiobolaceae</taxon>
        <taxon>Rhodotorula</taxon>
    </lineage>
</organism>
<dbReference type="EMBL" id="KQ474076">
    <property type="protein sequence ID" value="KPV76581.1"/>
    <property type="molecule type" value="Genomic_DNA"/>
</dbReference>